<sequence length="150" mass="17212">MYTQADLDNITAQLPLLKKTAERELASIYGLTGMVYTPHRDLYMEACLKKAAIVSQLKKEGLLALSQVEIITAALDALYPKVKNRDVVEYQGNYYQRSFSPLKLSKSGKLVRKWAKYWLLQGPNGEIEPQWKSEVHDLWPSYFVIRAVMD</sequence>
<keyword evidence="2" id="KW-1185">Reference proteome</keyword>
<proteinExistence type="predicted"/>
<reference evidence="2" key="1">
    <citation type="journal article" date="2019" name="Int. J. Syst. Evol. Microbiol.">
        <title>The Global Catalogue of Microorganisms (GCM) 10K type strain sequencing project: providing services to taxonomists for standard genome sequencing and annotation.</title>
        <authorList>
            <consortium name="The Broad Institute Genomics Platform"/>
            <consortium name="The Broad Institute Genome Sequencing Center for Infectious Disease"/>
            <person name="Wu L."/>
            <person name="Ma J."/>
        </authorList>
    </citation>
    <scope>NUCLEOTIDE SEQUENCE [LARGE SCALE GENOMIC DNA]</scope>
    <source>
        <strain evidence="2">JCM 15608</strain>
    </source>
</reference>
<gene>
    <name evidence="1" type="ORF">GCM10009111_17660</name>
</gene>
<name>A0ABP3WLR2_9GAMM</name>
<evidence type="ECO:0000313" key="2">
    <source>
        <dbReference type="Proteomes" id="UP001500021"/>
    </source>
</evidence>
<protein>
    <submittedName>
        <fullName evidence="1">Uncharacterized protein</fullName>
    </submittedName>
</protein>
<dbReference type="RefSeq" id="WP_343817058.1">
    <property type="nucleotide sequence ID" value="NZ_BAAAFA010000005.1"/>
</dbReference>
<dbReference type="EMBL" id="BAAAFA010000005">
    <property type="protein sequence ID" value="GAA0817009.1"/>
    <property type="molecule type" value="Genomic_DNA"/>
</dbReference>
<accession>A0ABP3WLR2</accession>
<evidence type="ECO:0000313" key="1">
    <source>
        <dbReference type="EMBL" id="GAA0817009.1"/>
    </source>
</evidence>
<dbReference type="Proteomes" id="UP001500021">
    <property type="component" value="Unassembled WGS sequence"/>
</dbReference>
<organism evidence="1 2">
    <name type="scientific">Colwellia asteriadis</name>
    <dbReference type="NCBI Taxonomy" id="517723"/>
    <lineage>
        <taxon>Bacteria</taxon>
        <taxon>Pseudomonadati</taxon>
        <taxon>Pseudomonadota</taxon>
        <taxon>Gammaproteobacteria</taxon>
        <taxon>Alteromonadales</taxon>
        <taxon>Colwelliaceae</taxon>
        <taxon>Colwellia</taxon>
    </lineage>
</organism>
<comment type="caution">
    <text evidence="1">The sequence shown here is derived from an EMBL/GenBank/DDBJ whole genome shotgun (WGS) entry which is preliminary data.</text>
</comment>